<sequence>DSSLQLASKFLFRNLAITDLCVGGILQPLNVTYWISVLKERWDICRFTLDSSFIASFILCSVSLLTTTTIGVDRLLIVSLGLRYRQGLRLKRIYEINVACFWVISIVASSMYFWNYNITLWFSYIGLSVCLIISIVSYTKIFIFLYHQQLQISVHENRWNQANPVGNIARYRKAVSTALWLQFTLVVCYLPYGILANFWNSNLFMFSARYFAVTLVYLNSSLNPLLYCWKIREVRQALFISNRKYICILSFLTKRFLKTKSLFQSSEKNEKTYEELFCSTELTRGTHNLLICLSAMNIVLSVITFLGNTLILVAFRKTTVLHSPSKILFLSLATTDLCVGVISEPLIVGYWISVVKERWDICRQAQALIFITGHALSSVSLFTLTAISVDRLVALMLGLRYRRIVTSKRTYITVGAFWVVSIGGATMYFQKYHATLLYGYIGTAVCLAISLFSYTKIFLTFRRRRKLRHEQSFMQLGQCSQLDTTRYRKAVSNALWLQLILVVCYLPYGIVGIIMNQKGLSSPVYVARQFALTLVLLNSTLNPFFYCWKIGEVRQAVTATIRQYL</sequence>
<feature type="non-terminal residue" evidence="12">
    <location>
        <position position="565"/>
    </location>
</feature>
<keyword evidence="2" id="KW-1003">Cell membrane</keyword>
<dbReference type="PANTHER" id="PTHR24246">
    <property type="entry name" value="OLFACTORY RECEPTOR AND ADENOSINE RECEPTOR"/>
    <property type="match status" value="1"/>
</dbReference>
<reference evidence="12 13" key="1">
    <citation type="submission" date="2022-05" db="EMBL/GenBank/DDBJ databases">
        <authorList>
            <consortium name="Genoscope - CEA"/>
            <person name="William W."/>
        </authorList>
    </citation>
    <scope>NUCLEOTIDE SEQUENCE [LARGE SCALE GENOMIC DNA]</scope>
</reference>
<evidence type="ECO:0000256" key="3">
    <source>
        <dbReference type="ARBA" id="ARBA00022692"/>
    </source>
</evidence>
<dbReference type="PROSITE" id="PS50262">
    <property type="entry name" value="G_PROTEIN_RECEP_F1_2"/>
    <property type="match status" value="2"/>
</dbReference>
<evidence type="ECO:0000256" key="7">
    <source>
        <dbReference type="ARBA" id="ARBA00023170"/>
    </source>
</evidence>
<feature type="transmembrane region" description="Helical" evidence="10">
    <location>
        <begin position="365"/>
        <end position="389"/>
    </location>
</feature>
<dbReference type="Proteomes" id="UP001159405">
    <property type="component" value="Unassembled WGS sequence"/>
</dbReference>
<keyword evidence="13" id="KW-1185">Reference proteome</keyword>
<dbReference type="InterPro" id="IPR000276">
    <property type="entry name" value="GPCR_Rhodpsn"/>
</dbReference>
<protein>
    <recommendedName>
        <fullName evidence="11">G-protein coupled receptors family 1 profile domain-containing protein</fullName>
    </recommendedName>
</protein>
<evidence type="ECO:0000256" key="2">
    <source>
        <dbReference type="ARBA" id="ARBA00022475"/>
    </source>
</evidence>
<evidence type="ECO:0000256" key="9">
    <source>
        <dbReference type="ARBA" id="ARBA00023224"/>
    </source>
</evidence>
<feature type="transmembrane region" description="Helical" evidence="10">
    <location>
        <begin position="120"/>
        <end position="146"/>
    </location>
</feature>
<evidence type="ECO:0000259" key="11">
    <source>
        <dbReference type="PROSITE" id="PS50262"/>
    </source>
</evidence>
<feature type="transmembrane region" description="Helical" evidence="10">
    <location>
        <begin position="93"/>
        <end position="114"/>
    </location>
</feature>
<accession>A0ABN8PC78</accession>
<keyword evidence="5" id="KW-0297">G-protein coupled receptor</keyword>
<feature type="transmembrane region" description="Helical" evidence="10">
    <location>
        <begin position="12"/>
        <end position="33"/>
    </location>
</feature>
<comment type="subcellular location">
    <subcellularLocation>
        <location evidence="1">Cell membrane</location>
        <topology evidence="1">Multi-pass membrane protein</topology>
    </subcellularLocation>
</comment>
<keyword evidence="8" id="KW-0325">Glycoprotein</keyword>
<keyword evidence="3 10" id="KW-0812">Transmembrane</keyword>
<keyword evidence="4 10" id="KW-1133">Transmembrane helix</keyword>
<evidence type="ECO:0000256" key="8">
    <source>
        <dbReference type="ARBA" id="ARBA00023180"/>
    </source>
</evidence>
<evidence type="ECO:0000313" key="13">
    <source>
        <dbReference type="Proteomes" id="UP001159405"/>
    </source>
</evidence>
<keyword evidence="6 10" id="KW-0472">Membrane</keyword>
<organism evidence="12 13">
    <name type="scientific">Porites lobata</name>
    <dbReference type="NCBI Taxonomy" id="104759"/>
    <lineage>
        <taxon>Eukaryota</taxon>
        <taxon>Metazoa</taxon>
        <taxon>Cnidaria</taxon>
        <taxon>Anthozoa</taxon>
        <taxon>Hexacorallia</taxon>
        <taxon>Scleractinia</taxon>
        <taxon>Fungiina</taxon>
        <taxon>Poritidae</taxon>
        <taxon>Porites</taxon>
    </lineage>
</organism>
<gene>
    <name evidence="12" type="ORF">PLOB_00041370</name>
</gene>
<dbReference type="EMBL" id="CALNXK010000065">
    <property type="protein sequence ID" value="CAH3140760.1"/>
    <property type="molecule type" value="Genomic_DNA"/>
</dbReference>
<evidence type="ECO:0000256" key="5">
    <source>
        <dbReference type="ARBA" id="ARBA00023040"/>
    </source>
</evidence>
<feature type="transmembrane region" description="Helical" evidence="10">
    <location>
        <begin position="527"/>
        <end position="548"/>
    </location>
</feature>
<dbReference type="Gene3D" id="1.20.1070.10">
    <property type="entry name" value="Rhodopsin 7-helix transmembrane proteins"/>
    <property type="match status" value="2"/>
</dbReference>
<feature type="transmembrane region" description="Helical" evidence="10">
    <location>
        <begin position="436"/>
        <end position="459"/>
    </location>
</feature>
<evidence type="ECO:0000313" key="12">
    <source>
        <dbReference type="EMBL" id="CAH3140760.1"/>
    </source>
</evidence>
<dbReference type="PRINTS" id="PR00237">
    <property type="entry name" value="GPCRRHODOPSN"/>
</dbReference>
<feature type="transmembrane region" description="Helical" evidence="10">
    <location>
        <begin position="178"/>
        <end position="199"/>
    </location>
</feature>
<dbReference type="InterPro" id="IPR017452">
    <property type="entry name" value="GPCR_Rhodpsn_7TM"/>
</dbReference>
<feature type="transmembrane region" description="Helical" evidence="10">
    <location>
        <begin position="327"/>
        <end position="353"/>
    </location>
</feature>
<feature type="transmembrane region" description="Helical" evidence="10">
    <location>
        <begin position="495"/>
        <end position="515"/>
    </location>
</feature>
<feature type="domain" description="G-protein coupled receptors family 1 profile" evidence="11">
    <location>
        <begin position="1"/>
        <end position="227"/>
    </location>
</feature>
<keyword evidence="7" id="KW-0675">Receptor</keyword>
<feature type="transmembrane region" description="Helical" evidence="10">
    <location>
        <begin position="288"/>
        <end position="315"/>
    </location>
</feature>
<dbReference type="PANTHER" id="PTHR24246:SF27">
    <property type="entry name" value="ADENOSINE RECEPTOR, ISOFORM A"/>
    <property type="match status" value="1"/>
</dbReference>
<proteinExistence type="predicted"/>
<evidence type="ECO:0000256" key="1">
    <source>
        <dbReference type="ARBA" id="ARBA00004651"/>
    </source>
</evidence>
<feature type="non-terminal residue" evidence="12">
    <location>
        <position position="1"/>
    </location>
</feature>
<evidence type="ECO:0000256" key="6">
    <source>
        <dbReference type="ARBA" id="ARBA00023136"/>
    </source>
</evidence>
<keyword evidence="9" id="KW-0807">Transducer</keyword>
<name>A0ABN8PC78_9CNID</name>
<dbReference type="CDD" id="cd00637">
    <property type="entry name" value="7tm_classA_rhodopsin-like"/>
    <property type="match status" value="2"/>
</dbReference>
<dbReference type="Pfam" id="PF00001">
    <property type="entry name" value="7tm_1"/>
    <property type="match status" value="3"/>
</dbReference>
<evidence type="ECO:0000256" key="4">
    <source>
        <dbReference type="ARBA" id="ARBA00022989"/>
    </source>
</evidence>
<feature type="domain" description="G-protein coupled receptors family 1 profile" evidence="11">
    <location>
        <begin position="307"/>
        <end position="546"/>
    </location>
</feature>
<comment type="caution">
    <text evidence="12">The sequence shown here is derived from an EMBL/GenBank/DDBJ whole genome shotgun (WGS) entry which is preliminary data.</text>
</comment>
<dbReference type="SUPFAM" id="SSF81321">
    <property type="entry name" value="Family A G protein-coupled receptor-like"/>
    <property type="match status" value="2"/>
</dbReference>
<evidence type="ECO:0000256" key="10">
    <source>
        <dbReference type="SAM" id="Phobius"/>
    </source>
</evidence>